<evidence type="ECO:0000313" key="2">
    <source>
        <dbReference type="EMBL" id="MEV8467466.1"/>
    </source>
</evidence>
<evidence type="ECO:0000313" key="3">
    <source>
        <dbReference type="Proteomes" id="UP001553161"/>
    </source>
</evidence>
<feature type="compositionally biased region" description="Basic and acidic residues" evidence="1">
    <location>
        <begin position="75"/>
        <end position="85"/>
    </location>
</feature>
<evidence type="ECO:0000256" key="1">
    <source>
        <dbReference type="SAM" id="MobiDB-lite"/>
    </source>
</evidence>
<proteinExistence type="predicted"/>
<protein>
    <recommendedName>
        <fullName evidence="4">Phage late control D family protein</fullName>
    </recommendedName>
</protein>
<organism evidence="2 3">
    <name type="scientific">Meridianimarinicoccus marinus</name>
    <dbReference type="NCBI Taxonomy" id="3231483"/>
    <lineage>
        <taxon>Bacteria</taxon>
        <taxon>Pseudomonadati</taxon>
        <taxon>Pseudomonadota</taxon>
        <taxon>Alphaproteobacteria</taxon>
        <taxon>Rhodobacterales</taxon>
        <taxon>Paracoccaceae</taxon>
        <taxon>Meridianimarinicoccus</taxon>
    </lineage>
</organism>
<sequence>MTTTADPIYQDRTFFAPAFQIALKGQNIGQEVIRDVLEVTFTDDLENIDSFEFALGDWDEVARLPKYSSPWDESGSPRKSADGRYDLPNFQPGAEVDLKMGYLGAGDLTPVMKGTVVSISTSFPAGGAPTCRIRVLNDLHKLQRVTVNGTYEGTRLGIAETLLRESGVTTERPQGLEEEDAKTETVNGTLYEEVFRRATEAGLSIALEEGDAGPVLRMTQPAQDSAVALLEWGRSLASFTPTLSTRGQVQKVVVRSSDITRTGDGRRVLAEATWADLDVAPEVLGPQSDSELEDALGDAVVYIDADETVRTEADARRLAIGRLKEIARELVTASAATVGAPELRAGQVVEIAGIGPRFGGLYRITKSTHTLGAAGYTTSFEARKEVLRG</sequence>
<accession>A0ABV3L7P4</accession>
<name>A0ABV3L7P4_9RHOB</name>
<feature type="region of interest" description="Disordered" evidence="1">
    <location>
        <begin position="66"/>
        <end position="86"/>
    </location>
</feature>
<dbReference type="Proteomes" id="UP001553161">
    <property type="component" value="Unassembled WGS sequence"/>
</dbReference>
<evidence type="ECO:0008006" key="4">
    <source>
        <dbReference type="Google" id="ProtNLM"/>
    </source>
</evidence>
<gene>
    <name evidence="2" type="ORF">AB0T83_11815</name>
</gene>
<comment type="caution">
    <text evidence="2">The sequence shown here is derived from an EMBL/GenBank/DDBJ whole genome shotgun (WGS) entry which is preliminary data.</text>
</comment>
<reference evidence="2 3" key="1">
    <citation type="submission" date="2024-07" db="EMBL/GenBank/DDBJ databases">
        <authorList>
            <person name="Kang M."/>
        </authorList>
    </citation>
    <scope>NUCLEOTIDE SEQUENCE [LARGE SCALE GENOMIC DNA]</scope>
    <source>
        <strain evidence="2 3">DFM31</strain>
    </source>
</reference>
<keyword evidence="3" id="KW-1185">Reference proteome</keyword>
<dbReference type="RefSeq" id="WP_366193275.1">
    <property type="nucleotide sequence ID" value="NZ_JBFBVU010000013.1"/>
</dbReference>
<dbReference type="EMBL" id="JBFBVU010000013">
    <property type="protein sequence ID" value="MEV8467466.1"/>
    <property type="molecule type" value="Genomic_DNA"/>
</dbReference>